<evidence type="ECO:0000256" key="1">
    <source>
        <dbReference type="SAM" id="MobiDB-lite"/>
    </source>
</evidence>
<dbReference type="PIRSF" id="PIRSF037290">
    <property type="entry name" value="UCP037290"/>
    <property type="match status" value="1"/>
</dbReference>
<gene>
    <name evidence="2" type="primary">imuA</name>
    <name evidence="2" type="ORF">H0I39_16695</name>
</gene>
<dbReference type="RefSeq" id="WP_180551232.1">
    <property type="nucleotide sequence ID" value="NZ_JACCKX010000001.1"/>
</dbReference>
<organism evidence="2 3">
    <name type="scientific">Ottowia beijingensis</name>
    <dbReference type="NCBI Taxonomy" id="1207057"/>
    <lineage>
        <taxon>Bacteria</taxon>
        <taxon>Pseudomonadati</taxon>
        <taxon>Pseudomonadota</taxon>
        <taxon>Betaproteobacteria</taxon>
        <taxon>Burkholderiales</taxon>
        <taxon>Comamonadaceae</taxon>
        <taxon>Ottowia</taxon>
    </lineage>
</organism>
<comment type="caution">
    <text evidence="2">The sequence shown here is derived from an EMBL/GenBank/DDBJ whole genome shotgun (WGS) entry which is preliminary data.</text>
</comment>
<dbReference type="InterPro" id="IPR027417">
    <property type="entry name" value="P-loop_NTPase"/>
</dbReference>
<dbReference type="Proteomes" id="UP000589716">
    <property type="component" value="Unassembled WGS sequence"/>
</dbReference>
<dbReference type="SUPFAM" id="SSF52540">
    <property type="entry name" value="P-loop containing nucleoside triphosphate hydrolases"/>
    <property type="match status" value="1"/>
</dbReference>
<feature type="region of interest" description="Disordered" evidence="1">
    <location>
        <begin position="242"/>
        <end position="273"/>
    </location>
</feature>
<name>A0A853IYT6_9BURK</name>
<sequence>MSASSCLSSLPSALGASVWRADELAGAAVGTVASGHAALDAELPGGGWPLGALIELLQPARDAPVWSLLLPAVVARQQASGGAVVLVNPPHEPFLPAFAAAGLPASSVLWVRGETPVAPLWASEQALRCADVAAVLAWLPRARAGDLRRLHAAAALRADSLLFVLRPQAAGAAGSCARLRLRVGVPAAAPVHGAGHPDAARQALAPALCVDILKRRGPPLDAPLQLPAQAPRLRALLAASAPAGAAGPGGGKVRSLDTKKEESHALDRLAVAA</sequence>
<dbReference type="InterPro" id="IPR047610">
    <property type="entry name" value="ImuA_translesion"/>
</dbReference>
<proteinExistence type="predicted"/>
<evidence type="ECO:0000313" key="2">
    <source>
        <dbReference type="EMBL" id="NZA02959.1"/>
    </source>
</evidence>
<feature type="compositionally biased region" description="Basic and acidic residues" evidence="1">
    <location>
        <begin position="254"/>
        <end position="267"/>
    </location>
</feature>
<reference evidence="2 3" key="1">
    <citation type="submission" date="2020-07" db="EMBL/GenBank/DDBJ databases">
        <authorList>
            <person name="Maaloum M."/>
        </authorList>
    </citation>
    <scope>NUCLEOTIDE SEQUENCE [LARGE SCALE GENOMIC DNA]</scope>
    <source>
        <strain evidence="2 3">GCS-AN-3</strain>
    </source>
</reference>
<dbReference type="InterPro" id="IPR017166">
    <property type="entry name" value="UCP037290"/>
</dbReference>
<accession>A0A853IYT6</accession>
<dbReference type="EMBL" id="JACCKX010000001">
    <property type="protein sequence ID" value="NZA02959.1"/>
    <property type="molecule type" value="Genomic_DNA"/>
</dbReference>
<evidence type="ECO:0000313" key="3">
    <source>
        <dbReference type="Proteomes" id="UP000589716"/>
    </source>
</evidence>
<dbReference type="Gene3D" id="3.40.50.300">
    <property type="entry name" value="P-loop containing nucleotide triphosphate hydrolases"/>
    <property type="match status" value="1"/>
</dbReference>
<dbReference type="NCBIfam" id="NF033429">
    <property type="entry name" value="ImuA_translesion"/>
    <property type="match status" value="1"/>
</dbReference>
<protein>
    <submittedName>
        <fullName evidence="2">Translesion DNA synthesis-associated protein ImuA</fullName>
    </submittedName>
</protein>
<dbReference type="AlphaFoldDB" id="A0A853IYT6"/>
<keyword evidence="3" id="KW-1185">Reference proteome</keyword>